<evidence type="ECO:0000256" key="1">
    <source>
        <dbReference type="SAM" id="Phobius"/>
    </source>
</evidence>
<organism evidence="2 3">
    <name type="scientific">Oxynema aestuarii AP17</name>
    <dbReference type="NCBI Taxonomy" id="2064643"/>
    <lineage>
        <taxon>Bacteria</taxon>
        <taxon>Bacillati</taxon>
        <taxon>Cyanobacteriota</taxon>
        <taxon>Cyanophyceae</taxon>
        <taxon>Oscillatoriophycideae</taxon>
        <taxon>Oscillatoriales</taxon>
        <taxon>Oscillatoriaceae</taxon>
        <taxon>Oxynema</taxon>
        <taxon>Oxynema aestuarii</taxon>
    </lineage>
</organism>
<dbReference type="AlphaFoldDB" id="A0A6H1U581"/>
<keyword evidence="1" id="KW-0812">Transmembrane</keyword>
<keyword evidence="1" id="KW-1133">Transmembrane helix</keyword>
<keyword evidence="1" id="KW-0472">Membrane</keyword>
<protein>
    <submittedName>
        <fullName evidence="2">GDYXXLXY domain-containing protein</fullName>
    </submittedName>
</protein>
<dbReference type="Pfam" id="PF14345">
    <property type="entry name" value="GDYXXLXY"/>
    <property type="match status" value="1"/>
</dbReference>
<reference evidence="2 3" key="1">
    <citation type="submission" date="2020-04" db="EMBL/GenBank/DDBJ databases">
        <authorList>
            <person name="Basu S."/>
            <person name="Maruthanayagam V."/>
            <person name="Chakraborty S."/>
            <person name="Pramanik A."/>
            <person name="Mukherjee J."/>
            <person name="Brink B."/>
        </authorList>
    </citation>
    <scope>NUCLEOTIDE SEQUENCE [LARGE SCALE GENOMIC DNA]</scope>
    <source>
        <strain evidence="2 3">AP17</strain>
    </source>
</reference>
<evidence type="ECO:0000313" key="2">
    <source>
        <dbReference type="EMBL" id="QIZ73310.1"/>
    </source>
</evidence>
<gene>
    <name evidence="2" type="ORF">HCG48_24150</name>
</gene>
<accession>A0A6H1U581</accession>
<dbReference type="EMBL" id="CP051167">
    <property type="protein sequence ID" value="QIZ73310.1"/>
    <property type="molecule type" value="Genomic_DNA"/>
</dbReference>
<dbReference type="InterPro" id="IPR025833">
    <property type="entry name" value="GDYXXLXY"/>
</dbReference>
<dbReference type="KEGG" id="oxy:HCG48_24150"/>
<dbReference type="Proteomes" id="UP000500857">
    <property type="component" value="Chromosome"/>
</dbReference>
<keyword evidence="3" id="KW-1185">Reference proteome</keyword>
<dbReference type="RefSeq" id="WP_168571456.1">
    <property type="nucleotide sequence ID" value="NZ_CP051167.1"/>
</dbReference>
<sequence>MTSESEQPVSKWRFWIPLLFQTVVLVTIPARSIYVLATGSNLVLETVPVDPYDLLRGYSQTLRYQISEFDTLKTLPGWADIPGEPIPCPDPGNDTDSECDLLAKNIEQGTDIYVILEPPPEEKGQPPAPWQPVAVSPQLPDSLTGDRLAIKGDANWNGVEYGLETFYFPEAQRDELNQAIWEAQQQQRQNQIELSEAESEEQTHSFVVEVKVDRAGKAIPVSLWVLGKKYQF</sequence>
<proteinExistence type="predicted"/>
<feature type="transmembrane region" description="Helical" evidence="1">
    <location>
        <begin position="12"/>
        <end position="30"/>
    </location>
</feature>
<evidence type="ECO:0000313" key="3">
    <source>
        <dbReference type="Proteomes" id="UP000500857"/>
    </source>
</evidence>
<name>A0A6H1U581_9CYAN</name>